<evidence type="ECO:0000256" key="23">
    <source>
        <dbReference type="PROSITE-ProRule" id="PRU10141"/>
    </source>
</evidence>
<reference evidence="26 27" key="1">
    <citation type="journal article" date="2023" name="BMC Biotechnol.">
        <title>Vitis rotundifolia cv Carlos genome sequencing.</title>
        <authorList>
            <person name="Huff M."/>
            <person name="Hulse-Kemp A."/>
            <person name="Scheffler B."/>
            <person name="Youngblood R."/>
            <person name="Simpson S."/>
            <person name="Babiker E."/>
            <person name="Staton M."/>
        </authorList>
    </citation>
    <scope>NUCLEOTIDE SEQUENCE [LARGE SCALE GENOMIC DNA]</scope>
    <source>
        <tissue evidence="26">Leaf</tissue>
    </source>
</reference>
<evidence type="ECO:0000256" key="12">
    <source>
        <dbReference type="ARBA" id="ARBA00022737"/>
    </source>
</evidence>
<dbReference type="FunFam" id="3.80.10.10:FF:000383">
    <property type="entry name" value="Leucine-rich repeat receptor protein kinase EMS1"/>
    <property type="match status" value="1"/>
</dbReference>
<dbReference type="InterPro" id="IPR004305">
    <property type="entry name" value="Thiaminase-2/PQQC"/>
</dbReference>
<evidence type="ECO:0000256" key="13">
    <source>
        <dbReference type="ARBA" id="ARBA00022741"/>
    </source>
</evidence>
<dbReference type="GO" id="GO:0005886">
    <property type="term" value="C:plasma membrane"/>
    <property type="evidence" value="ECO:0007669"/>
    <property type="project" value="UniProtKB-SubCell"/>
</dbReference>
<dbReference type="SUPFAM" id="SSF52058">
    <property type="entry name" value="L domain-like"/>
    <property type="match status" value="1"/>
</dbReference>
<dbReference type="InterPro" id="IPR023214">
    <property type="entry name" value="HAD_sf"/>
</dbReference>
<dbReference type="SMART" id="SM00364">
    <property type="entry name" value="LRR_BAC"/>
    <property type="match status" value="5"/>
</dbReference>
<keyword evidence="12" id="KW-0677">Repeat</keyword>
<dbReference type="GO" id="GO:0030154">
    <property type="term" value="P:cell differentiation"/>
    <property type="evidence" value="ECO:0007669"/>
    <property type="project" value="UniProtKB-KW"/>
</dbReference>
<protein>
    <recommendedName>
        <fullName evidence="3">non-specific serine/threonine protein kinase</fullName>
        <ecNumber evidence="3">2.7.11.1</ecNumber>
    </recommendedName>
</protein>
<dbReference type="Pfam" id="PF00560">
    <property type="entry name" value="LRR_1"/>
    <property type="match status" value="5"/>
</dbReference>
<keyword evidence="18 24" id="KW-0472">Membrane</keyword>
<dbReference type="Pfam" id="PF00069">
    <property type="entry name" value="Pkinase"/>
    <property type="match status" value="1"/>
</dbReference>
<dbReference type="SUPFAM" id="SSF56112">
    <property type="entry name" value="Protein kinase-like (PK-like)"/>
    <property type="match status" value="1"/>
</dbReference>
<evidence type="ECO:0000256" key="11">
    <source>
        <dbReference type="ARBA" id="ARBA00022729"/>
    </source>
</evidence>
<dbReference type="EC" id="2.7.11.1" evidence="3"/>
<keyword evidence="15" id="KW-0221">Differentiation</keyword>
<dbReference type="InterPro" id="IPR011009">
    <property type="entry name" value="Kinase-like_dom_sf"/>
</dbReference>
<evidence type="ECO:0000256" key="2">
    <source>
        <dbReference type="ARBA" id="ARBA00008684"/>
    </source>
</evidence>
<comment type="catalytic activity">
    <reaction evidence="21">
        <text>L-threonyl-[protein] + ATP = O-phospho-L-threonyl-[protein] + ADP + H(+)</text>
        <dbReference type="Rhea" id="RHEA:46608"/>
        <dbReference type="Rhea" id="RHEA-COMP:11060"/>
        <dbReference type="Rhea" id="RHEA-COMP:11605"/>
        <dbReference type="ChEBI" id="CHEBI:15378"/>
        <dbReference type="ChEBI" id="CHEBI:30013"/>
        <dbReference type="ChEBI" id="CHEBI:30616"/>
        <dbReference type="ChEBI" id="CHEBI:61977"/>
        <dbReference type="ChEBI" id="CHEBI:456216"/>
        <dbReference type="EC" id="2.7.11.1"/>
    </reaction>
</comment>
<feature type="binding site" evidence="23">
    <location>
        <position position="1268"/>
    </location>
    <ligand>
        <name>ATP</name>
        <dbReference type="ChEBI" id="CHEBI:30616"/>
    </ligand>
</feature>
<keyword evidence="10 24" id="KW-0812">Transmembrane</keyword>
<comment type="subcellular location">
    <subcellularLocation>
        <location evidence="1">Cell membrane</location>
        <topology evidence="1">Single-pass type I membrane protein</topology>
    </subcellularLocation>
</comment>
<dbReference type="Proteomes" id="UP001168098">
    <property type="component" value="Unassembled WGS sequence"/>
</dbReference>
<feature type="transmembrane region" description="Helical" evidence="24">
    <location>
        <begin position="1172"/>
        <end position="1192"/>
    </location>
</feature>
<dbReference type="InterPro" id="IPR016084">
    <property type="entry name" value="Haem_Oase-like_multi-hlx"/>
</dbReference>
<keyword evidence="11" id="KW-0732">Signal</keyword>
<keyword evidence="17 24" id="KW-1133">Transmembrane helix</keyword>
<evidence type="ECO:0000256" key="22">
    <source>
        <dbReference type="ARBA" id="ARBA00048679"/>
    </source>
</evidence>
<keyword evidence="9" id="KW-0808">Transferase</keyword>
<dbReference type="FunFam" id="1.10.510.10:FF:000400">
    <property type="entry name" value="MDIS1-interacting receptor like kinase 1"/>
    <property type="match status" value="1"/>
</dbReference>
<dbReference type="Gene3D" id="1.20.910.10">
    <property type="entry name" value="Heme oxygenase-like"/>
    <property type="match status" value="1"/>
</dbReference>
<dbReference type="EMBL" id="JARBHA010000007">
    <property type="protein sequence ID" value="KAJ9697051.1"/>
    <property type="molecule type" value="Genomic_DNA"/>
</dbReference>
<dbReference type="FunFam" id="3.80.10.10:FF:000410">
    <property type="entry name" value="Leucine-rich repeat receptor-like protein kinase PXL1"/>
    <property type="match status" value="1"/>
</dbReference>
<dbReference type="InterPro" id="IPR036412">
    <property type="entry name" value="HAD-like_sf"/>
</dbReference>
<dbReference type="SMART" id="SM00220">
    <property type="entry name" value="S_TKc"/>
    <property type="match status" value="1"/>
</dbReference>
<keyword evidence="5" id="KW-1003">Cell membrane</keyword>
<evidence type="ECO:0000256" key="24">
    <source>
        <dbReference type="SAM" id="Phobius"/>
    </source>
</evidence>
<evidence type="ECO:0000256" key="17">
    <source>
        <dbReference type="ARBA" id="ARBA00022989"/>
    </source>
</evidence>
<dbReference type="PANTHER" id="PTHR48053:SF131">
    <property type="entry name" value="LEUCINE-RICH REPEAT RECEPTOR-LIKE SERINE_THREONINE-PROTEIN KINASE BAM2"/>
    <property type="match status" value="1"/>
</dbReference>
<evidence type="ECO:0000256" key="8">
    <source>
        <dbReference type="ARBA" id="ARBA00022614"/>
    </source>
</evidence>
<dbReference type="FunFam" id="1.20.910.10:FF:000006">
    <property type="entry name" value="Bifunctional TH2 protein, mitochondrial"/>
    <property type="match status" value="1"/>
</dbReference>
<evidence type="ECO:0000256" key="18">
    <source>
        <dbReference type="ARBA" id="ARBA00023136"/>
    </source>
</evidence>
<evidence type="ECO:0000256" key="10">
    <source>
        <dbReference type="ARBA" id="ARBA00022692"/>
    </source>
</evidence>
<keyword evidence="20" id="KW-0325">Glycoprotein</keyword>
<dbReference type="Pfam" id="PF08263">
    <property type="entry name" value="LRRNT_2"/>
    <property type="match status" value="1"/>
</dbReference>
<keyword evidence="16 23" id="KW-0067">ATP-binding</keyword>
<evidence type="ECO:0000256" key="4">
    <source>
        <dbReference type="ARBA" id="ARBA00022473"/>
    </source>
</evidence>
<dbReference type="Gene3D" id="3.30.200.20">
    <property type="entry name" value="Phosphorylase Kinase, domain 1"/>
    <property type="match status" value="1"/>
</dbReference>
<dbReference type="SMART" id="SM00369">
    <property type="entry name" value="LRR_TYP"/>
    <property type="match status" value="8"/>
</dbReference>
<dbReference type="PROSITE" id="PS00108">
    <property type="entry name" value="PROTEIN_KINASE_ST"/>
    <property type="match status" value="1"/>
</dbReference>
<dbReference type="InterPro" id="IPR003591">
    <property type="entry name" value="Leu-rich_rpt_typical-subtyp"/>
</dbReference>
<evidence type="ECO:0000256" key="6">
    <source>
        <dbReference type="ARBA" id="ARBA00022527"/>
    </source>
</evidence>
<dbReference type="FunFam" id="3.80.10.10:FF:000412">
    <property type="entry name" value="Leucine-rich repeat receptor-like protein kinase PXL1"/>
    <property type="match status" value="1"/>
</dbReference>
<gene>
    <name evidence="26" type="ORF">PVL29_009003</name>
</gene>
<evidence type="ECO:0000256" key="1">
    <source>
        <dbReference type="ARBA" id="ARBA00004251"/>
    </source>
</evidence>
<keyword evidence="19" id="KW-0675">Receptor</keyword>
<feature type="transmembrane region" description="Helical" evidence="24">
    <location>
        <begin position="533"/>
        <end position="554"/>
    </location>
</feature>
<comment type="catalytic activity">
    <reaction evidence="22">
        <text>L-seryl-[protein] + ATP = O-phospho-L-seryl-[protein] + ADP + H(+)</text>
        <dbReference type="Rhea" id="RHEA:17989"/>
        <dbReference type="Rhea" id="RHEA-COMP:9863"/>
        <dbReference type="Rhea" id="RHEA-COMP:11604"/>
        <dbReference type="ChEBI" id="CHEBI:15378"/>
        <dbReference type="ChEBI" id="CHEBI:29999"/>
        <dbReference type="ChEBI" id="CHEBI:30616"/>
        <dbReference type="ChEBI" id="CHEBI:83421"/>
        <dbReference type="ChEBI" id="CHEBI:456216"/>
        <dbReference type="EC" id="2.7.11.1"/>
    </reaction>
</comment>
<dbReference type="GO" id="GO:0010087">
    <property type="term" value="P:phloem or xylem histogenesis"/>
    <property type="evidence" value="ECO:0007669"/>
    <property type="project" value="UniProtKB-ARBA"/>
</dbReference>
<proteinExistence type="inferred from homology"/>
<dbReference type="FunFam" id="3.30.200.20:FF:000444">
    <property type="entry name" value="MDIS1-interacting receptor like kinase 1"/>
    <property type="match status" value="1"/>
</dbReference>
<comment type="caution">
    <text evidence="26">The sequence shown here is derived from an EMBL/GenBank/DDBJ whole genome shotgun (WGS) entry which is preliminary data.</text>
</comment>
<evidence type="ECO:0000256" key="7">
    <source>
        <dbReference type="ARBA" id="ARBA00022553"/>
    </source>
</evidence>
<name>A0AA38ZXI1_VITRO</name>
<sequence>MGGVVDEEGIARKFWIKFRNDSVVAMYTPFLVCLASGKLDSDAFLHCISQDVHFLKAFSQAYEIAEDCADDDEDKTAIRKMRKLAVEALRKRDDAVRDWGFDLPKEIPCNSATSKYTDFLLATASGKTATPFEKTKVAAYTLAAMAPYMRFYAFISNEIQTLLDPNDDSHKYKKWIDGYSSQSFEASALQNEDLLDKLSISLTGEELEILEKVYHQATKLEVDFFYAQPVVQQTIVPLSQVHDHAKYHLTVFCDFDMTCTPIDSSALLAEIAIVTAPKIDLSASETRLVRMSSTDLKNTWGVLSTQYTEELEKCMESIVPSETVEKFNYEGLCKALEQLSDFEKKANSRVVQSGVLKGLNLEDIKRAGQGLILQDGCTGFFQKILKNDNLKADVNVLSYCWCGDFIRSAFSSGDLGVVRVYSNELAYEESISTGEIIKKMESAMEKLQAFKDILKEGCSNDTEHLTVYIGGSIGDLLCLLEADIGIVIGSSPNLRRLGDQFGVSFVPLFSGLVKKQQQLIEVLRMVGKNKMQVQTLLVLFLFFFYCCIGCYGRGVEKDEVSVLLSIKRGLVDPLNRLGDWKVEENGVGNGSVHCNWTGVWCNSKGGVERLDLSHMNLSGRVLDEIERLRSLAHLNLCCNGFSSSLPKTMSNLLALRSFDVSQNFFVGGFPVGFGRAPGLTILNASSNNFSGFLPEDLGNLTALEILDLRGSFFQGSIPKSFKNLQKLKFLGLSGNNLTGQIPREIGQLSSMETIILGYNEFEGEIPVELGNLTNLKYLDLAVGNLGGMIPAALGRLKLLNTVFLYKNNFEGEIPPEIGNITSLQLLDLSDNLLSGEIPAEIAKLKNLQLLNLMCNQLSGSVPSGLEWLPELEVLELWNNSLTGPLPNDLGKNSPLQWLDVSSNSFTGGIPPSLCNGGNLTKLILFNNGFSGPIPIGLSTCASLVRVRMHNNLISGTIPVGFGKLEKLQRLELANNSLTGQIPGDIASSTSLSFIDLSRNRLQSSLPSTILSIPDLQNFMVSHNNLEGEIPDQFQDSPSLSVLDLSSNQLTGSIPASIASCEKMVNLNLRNNRLTGQISKTVATMPTLAILDLSNNSLTGTIPENFGTSPALESLNVSYNRLEGPVPTNGVLRTINPDDLVGNAGLCGGVLPPCSWGAETASRHRWVHAKHIVAGWVIGISTVLAVGVAVFGARSLYKRWYSNGSCFTERFEVGNGEWPWRLMAFQRLGFTSADILACIKESNVIGMGATGIVYKAEMPRLNTVVAVKKLWRSETDIETGSSEDLVGEVNLLGRLRHRNVVRLLGFLHNDTEVMIVYEFMHNGSLGEALHGKQGGRLLVDWVSRYNIAIGVAQGLAYLHHDCHPPIIHRDVKSNNILLDANLEARIADFGLARMMVRKNETVSMVAGSYGYIAPEYGYTLKVDEKIDIYSFGVVLLELLTGKRPLDAEFGESVDIVEWVRRKIRDNRALEEALDPNVGNCKYVQEEMLLVLRIALLCTAKLPKDRPSMRDVITMLGEAKPRRKSSSNINGYDINKARPVFSTSPVNGLM</sequence>
<dbReference type="PROSITE" id="PS00107">
    <property type="entry name" value="PROTEIN_KINASE_ATP"/>
    <property type="match status" value="1"/>
</dbReference>
<dbReference type="InterPro" id="IPR008271">
    <property type="entry name" value="Ser/Thr_kinase_AS"/>
</dbReference>
<dbReference type="Gene3D" id="3.80.10.10">
    <property type="entry name" value="Ribonuclease Inhibitor"/>
    <property type="match status" value="4"/>
</dbReference>
<dbReference type="SUPFAM" id="SSF48613">
    <property type="entry name" value="Heme oxygenase-like"/>
    <property type="match status" value="1"/>
</dbReference>
<evidence type="ECO:0000256" key="19">
    <source>
        <dbReference type="ARBA" id="ARBA00023170"/>
    </source>
</evidence>
<dbReference type="Pfam" id="PF03070">
    <property type="entry name" value="TENA_THI-4"/>
    <property type="match status" value="1"/>
</dbReference>
<evidence type="ECO:0000313" key="27">
    <source>
        <dbReference type="Proteomes" id="UP001168098"/>
    </source>
</evidence>
<dbReference type="FunFam" id="3.80.10.10:FF:000297">
    <property type="entry name" value="Leucine-rich repeat receptor-like protein kinase PXL1"/>
    <property type="match status" value="1"/>
</dbReference>
<dbReference type="SUPFAM" id="SSF56784">
    <property type="entry name" value="HAD-like"/>
    <property type="match status" value="1"/>
</dbReference>
<dbReference type="GO" id="GO:0004674">
    <property type="term" value="F:protein serine/threonine kinase activity"/>
    <property type="evidence" value="ECO:0007669"/>
    <property type="project" value="UniProtKB-KW"/>
</dbReference>
<dbReference type="CDD" id="cd19368">
    <property type="entry name" value="TenA_C_AtTH2-like"/>
    <property type="match status" value="1"/>
</dbReference>
<dbReference type="InterPro" id="IPR013210">
    <property type="entry name" value="LRR_N_plant-typ"/>
</dbReference>
<keyword evidence="14" id="KW-0418">Kinase</keyword>
<evidence type="ECO:0000256" key="5">
    <source>
        <dbReference type="ARBA" id="ARBA00022475"/>
    </source>
</evidence>
<dbReference type="PRINTS" id="PR00019">
    <property type="entry name" value="LEURICHRPT"/>
</dbReference>
<feature type="domain" description="Protein kinase" evidence="25">
    <location>
        <begin position="1238"/>
        <end position="1521"/>
    </location>
</feature>
<evidence type="ECO:0000256" key="15">
    <source>
        <dbReference type="ARBA" id="ARBA00022782"/>
    </source>
</evidence>
<dbReference type="InterPro" id="IPR032675">
    <property type="entry name" value="LRR_dom_sf"/>
</dbReference>
<dbReference type="SUPFAM" id="SSF52047">
    <property type="entry name" value="RNI-like"/>
    <property type="match status" value="1"/>
</dbReference>
<evidence type="ECO:0000256" key="14">
    <source>
        <dbReference type="ARBA" id="ARBA00022777"/>
    </source>
</evidence>
<evidence type="ECO:0000256" key="9">
    <source>
        <dbReference type="ARBA" id="ARBA00022679"/>
    </source>
</evidence>
<dbReference type="PANTHER" id="PTHR48053">
    <property type="entry name" value="LEUCINE RICH REPEAT FAMILY PROTEIN, EXPRESSED"/>
    <property type="match status" value="1"/>
</dbReference>
<keyword evidence="6" id="KW-0723">Serine/threonine-protein kinase</keyword>
<evidence type="ECO:0000256" key="16">
    <source>
        <dbReference type="ARBA" id="ARBA00022840"/>
    </source>
</evidence>
<dbReference type="InterPro" id="IPR017441">
    <property type="entry name" value="Protein_kinase_ATP_BS"/>
</dbReference>
<dbReference type="Pfam" id="PF13855">
    <property type="entry name" value="LRR_8"/>
    <property type="match status" value="3"/>
</dbReference>
<dbReference type="GO" id="GO:0006772">
    <property type="term" value="P:thiamine metabolic process"/>
    <property type="evidence" value="ECO:0007669"/>
    <property type="project" value="UniProtKB-ARBA"/>
</dbReference>
<dbReference type="Gene3D" id="3.40.50.1000">
    <property type="entry name" value="HAD superfamily/HAD-like"/>
    <property type="match status" value="1"/>
</dbReference>
<keyword evidence="27" id="KW-1185">Reference proteome</keyword>
<dbReference type="InterPro" id="IPR051716">
    <property type="entry name" value="Plant_RL_S/T_kinase"/>
</dbReference>
<dbReference type="PROSITE" id="PS50011">
    <property type="entry name" value="PROTEIN_KINASE_DOM"/>
    <property type="match status" value="1"/>
</dbReference>
<dbReference type="GO" id="GO:0005524">
    <property type="term" value="F:ATP binding"/>
    <property type="evidence" value="ECO:0007669"/>
    <property type="project" value="UniProtKB-UniRule"/>
</dbReference>
<keyword evidence="8" id="KW-0433">Leucine-rich repeat</keyword>
<evidence type="ECO:0000256" key="3">
    <source>
        <dbReference type="ARBA" id="ARBA00012513"/>
    </source>
</evidence>
<organism evidence="26 27">
    <name type="scientific">Vitis rotundifolia</name>
    <name type="common">Muscadine grape</name>
    <dbReference type="NCBI Taxonomy" id="103349"/>
    <lineage>
        <taxon>Eukaryota</taxon>
        <taxon>Viridiplantae</taxon>
        <taxon>Streptophyta</taxon>
        <taxon>Embryophyta</taxon>
        <taxon>Tracheophyta</taxon>
        <taxon>Spermatophyta</taxon>
        <taxon>Magnoliopsida</taxon>
        <taxon>eudicotyledons</taxon>
        <taxon>Gunneridae</taxon>
        <taxon>Pentapetalae</taxon>
        <taxon>rosids</taxon>
        <taxon>Vitales</taxon>
        <taxon>Vitaceae</taxon>
        <taxon>Viteae</taxon>
        <taxon>Vitis</taxon>
    </lineage>
</organism>
<dbReference type="InterPro" id="IPR001611">
    <property type="entry name" value="Leu-rich_rpt"/>
</dbReference>
<keyword evidence="7" id="KW-0597">Phosphoprotein</keyword>
<accession>A0AA38ZXI1</accession>
<keyword evidence="13 23" id="KW-0547">Nucleotide-binding</keyword>
<comment type="similarity">
    <text evidence="2">Belongs to the protein kinase superfamily. Ser/Thr protein kinase family.</text>
</comment>
<evidence type="ECO:0000256" key="20">
    <source>
        <dbReference type="ARBA" id="ARBA00023180"/>
    </source>
</evidence>
<evidence type="ECO:0000313" key="26">
    <source>
        <dbReference type="EMBL" id="KAJ9697051.1"/>
    </source>
</evidence>
<keyword evidence="4" id="KW-0217">Developmental protein</keyword>
<evidence type="ECO:0000256" key="21">
    <source>
        <dbReference type="ARBA" id="ARBA00047899"/>
    </source>
</evidence>
<dbReference type="InterPro" id="IPR000719">
    <property type="entry name" value="Prot_kinase_dom"/>
</dbReference>
<dbReference type="Gene3D" id="1.10.510.10">
    <property type="entry name" value="Transferase(Phosphotransferase) domain 1"/>
    <property type="match status" value="1"/>
</dbReference>
<evidence type="ECO:0000259" key="25">
    <source>
        <dbReference type="PROSITE" id="PS50011"/>
    </source>
</evidence>